<dbReference type="Gene3D" id="2.40.50.140">
    <property type="entry name" value="Nucleic acid-binding proteins"/>
    <property type="match status" value="1"/>
</dbReference>
<accession>A0A975CN94</accession>
<organism evidence="2 3">
    <name type="scientific">Polaribacter cellanae</name>
    <dbReference type="NCBI Taxonomy" id="2818493"/>
    <lineage>
        <taxon>Bacteria</taxon>
        <taxon>Pseudomonadati</taxon>
        <taxon>Bacteroidota</taxon>
        <taxon>Flavobacteriia</taxon>
        <taxon>Flavobacteriales</taxon>
        <taxon>Flavobacteriaceae</taxon>
    </lineage>
</organism>
<feature type="transmembrane region" description="Helical" evidence="1">
    <location>
        <begin position="57"/>
        <end position="77"/>
    </location>
</feature>
<proteinExistence type="predicted"/>
<evidence type="ECO:0000313" key="2">
    <source>
        <dbReference type="EMBL" id="QTE21774.1"/>
    </source>
</evidence>
<dbReference type="EMBL" id="CP071869">
    <property type="protein sequence ID" value="QTE21774.1"/>
    <property type="molecule type" value="Genomic_DNA"/>
</dbReference>
<sequence>MIEWFQELTSFQKTYWILTGISTFMFLIVLITTIIGADSDDLGDVDAEIEGDTGAGFQFFTLKNLVAFFTIFGWSGISSIDAGNSKPTTVIISIFCGLLMMFVMAALFYYISKLTSSGTLKMHNALNATGEVYLTVGANRSRTGKIQIKIQGSLRELEALTDYSEDLKQGRIITVTDVTENGILIIEPQNKTKLLC</sequence>
<evidence type="ECO:0000256" key="1">
    <source>
        <dbReference type="SAM" id="Phobius"/>
    </source>
</evidence>
<keyword evidence="1" id="KW-0812">Transmembrane</keyword>
<dbReference type="KEGG" id="pcea:J3359_13245"/>
<feature type="transmembrane region" description="Helical" evidence="1">
    <location>
        <begin position="15"/>
        <end position="37"/>
    </location>
</feature>
<evidence type="ECO:0000313" key="3">
    <source>
        <dbReference type="Proteomes" id="UP000663920"/>
    </source>
</evidence>
<name>A0A975CN94_9FLAO</name>
<dbReference type="Proteomes" id="UP000663920">
    <property type="component" value="Chromosome"/>
</dbReference>
<feature type="transmembrane region" description="Helical" evidence="1">
    <location>
        <begin position="89"/>
        <end position="111"/>
    </location>
</feature>
<dbReference type="InterPro" id="IPR012340">
    <property type="entry name" value="NA-bd_OB-fold"/>
</dbReference>
<evidence type="ECO:0008006" key="4">
    <source>
        <dbReference type="Google" id="ProtNLM"/>
    </source>
</evidence>
<keyword evidence="1" id="KW-1133">Transmembrane helix</keyword>
<protein>
    <recommendedName>
        <fullName evidence="4">NfeD-like C-terminal domain-containing protein</fullName>
    </recommendedName>
</protein>
<keyword evidence="1" id="KW-0472">Membrane</keyword>
<dbReference type="AlphaFoldDB" id="A0A975CN94"/>
<dbReference type="RefSeq" id="WP_208077325.1">
    <property type="nucleotide sequence ID" value="NZ_CP071869.1"/>
</dbReference>
<gene>
    <name evidence="2" type="ORF">J3359_13245</name>
</gene>
<keyword evidence="3" id="KW-1185">Reference proteome</keyword>
<reference evidence="2 3" key="1">
    <citation type="submission" date="2021-03" db="EMBL/GenBank/DDBJ databases">
        <title>Complete genome of Polaribacter_sp.SM13.</title>
        <authorList>
            <person name="Jeong S.W."/>
            <person name="Bae J.W."/>
        </authorList>
    </citation>
    <scope>NUCLEOTIDE SEQUENCE [LARGE SCALE GENOMIC DNA]</scope>
    <source>
        <strain evidence="2 3">SM13</strain>
    </source>
</reference>